<dbReference type="Proteomes" id="UP001652660">
    <property type="component" value="Chromosome 11c"/>
</dbReference>
<keyword evidence="3" id="KW-1185">Reference proteome</keyword>
<evidence type="ECO:0000313" key="3">
    <source>
        <dbReference type="Proteomes" id="UP001652660"/>
    </source>
</evidence>
<dbReference type="PANTHER" id="PTHR35218:SF9">
    <property type="entry name" value="ENDONUCLEASE_EXONUCLEASE_PHOSPHATASE DOMAIN-CONTAINING PROTEIN"/>
    <property type="match status" value="1"/>
</dbReference>
<accession>A0ABM4W316</accession>
<name>A0ABM4W316_COFAR</name>
<dbReference type="Gene3D" id="3.60.10.10">
    <property type="entry name" value="Endonuclease/exonuclease/phosphatase"/>
    <property type="match status" value="1"/>
</dbReference>
<evidence type="ECO:0000259" key="1">
    <source>
        <dbReference type="Pfam" id="PF00078"/>
    </source>
</evidence>
<evidence type="ECO:0000313" key="4">
    <source>
        <dbReference type="RefSeq" id="XP_071926186.1"/>
    </source>
</evidence>
<proteinExistence type="predicted"/>
<feature type="domain" description="Endonuclease/exonuclease/phosphatase" evidence="2">
    <location>
        <begin position="5"/>
        <end position="222"/>
    </location>
</feature>
<reference evidence="4" key="1">
    <citation type="submission" date="2025-08" db="UniProtKB">
        <authorList>
            <consortium name="RefSeq"/>
        </authorList>
    </citation>
    <scope>IDENTIFICATION</scope>
    <source>
        <tissue evidence="4">Leaves</tissue>
    </source>
</reference>
<protein>
    <recommendedName>
        <fullName evidence="5">Reverse transcriptase domain-containing protein</fullName>
    </recommendedName>
</protein>
<dbReference type="RefSeq" id="XP_071926186.1">
    <property type="nucleotide sequence ID" value="XM_072070085.1"/>
</dbReference>
<dbReference type="InterPro" id="IPR036691">
    <property type="entry name" value="Endo/exonu/phosph_ase_sf"/>
</dbReference>
<dbReference type="InterPro" id="IPR000477">
    <property type="entry name" value="RT_dom"/>
</dbReference>
<dbReference type="SUPFAM" id="SSF56219">
    <property type="entry name" value="DNase I-like"/>
    <property type="match status" value="1"/>
</dbReference>
<dbReference type="Pfam" id="PF00078">
    <property type="entry name" value="RVT_1"/>
    <property type="match status" value="1"/>
</dbReference>
<dbReference type="InterPro" id="IPR005135">
    <property type="entry name" value="Endo/exonuclease/phosphatase"/>
</dbReference>
<evidence type="ECO:0008006" key="5">
    <source>
        <dbReference type="Google" id="ProtNLM"/>
    </source>
</evidence>
<feature type="domain" description="Reverse transcriptase" evidence="1">
    <location>
        <begin position="374"/>
        <end position="485"/>
    </location>
</feature>
<gene>
    <name evidence="4" type="primary">LOC140016543</name>
</gene>
<evidence type="ECO:0000259" key="2">
    <source>
        <dbReference type="Pfam" id="PF03372"/>
    </source>
</evidence>
<sequence>MSLFSWNCRGLKNLRTVHELRSLIRRERLSIIFLIETKCSSRFVEKLKQQIGWFGIGVDAQGISGGLALLWKKDLDISLNRFASNFIDANVHTPNYTWRLTGFYGHPDASKQKYSWDSLRQLSSQSRLPWICIGDYNEVLSQSEFEGSGPRTNWQIMNFRQALMDSNLHDVGYEGFTYTWCHSRTYSKTIRARLDRACATQDFVDLFPDSKLKHVHSIFSDHLPLVFSFENFFKSSKTTNEAKRHRRFMFEAMWIKADDCENVIHQSWESTSADNACVNLFKKTDKCRVGLLQWSKSKFGNVCSVADDLRKKIAKLQQGTLSDAIKSHIGTLTNQLEAILDREDTISKPSPEIIDAVLQRVQPKVSGRMNDSLLRTYSTFELNGVQFGYLRPQRGIRQGDPISPYLFLICAEAFSCPLQEAEACGKLSGVRIGQSGPKLSHLLFADDTLLFGKATLQEARRIQDILQLYKEASGQEINLEKSAVVFSSNIDFSTR</sequence>
<organism evidence="3 4">
    <name type="scientific">Coffea arabica</name>
    <name type="common">Arabian coffee</name>
    <dbReference type="NCBI Taxonomy" id="13443"/>
    <lineage>
        <taxon>Eukaryota</taxon>
        <taxon>Viridiplantae</taxon>
        <taxon>Streptophyta</taxon>
        <taxon>Embryophyta</taxon>
        <taxon>Tracheophyta</taxon>
        <taxon>Spermatophyta</taxon>
        <taxon>Magnoliopsida</taxon>
        <taxon>eudicotyledons</taxon>
        <taxon>Gunneridae</taxon>
        <taxon>Pentapetalae</taxon>
        <taxon>asterids</taxon>
        <taxon>lamiids</taxon>
        <taxon>Gentianales</taxon>
        <taxon>Rubiaceae</taxon>
        <taxon>Ixoroideae</taxon>
        <taxon>Gardenieae complex</taxon>
        <taxon>Bertiereae - Coffeeae clade</taxon>
        <taxon>Coffeeae</taxon>
        <taxon>Coffea</taxon>
    </lineage>
</organism>
<dbReference type="GeneID" id="140016543"/>
<dbReference type="PANTHER" id="PTHR35218">
    <property type="entry name" value="RNASE H DOMAIN-CONTAINING PROTEIN"/>
    <property type="match status" value="1"/>
</dbReference>
<dbReference type="Pfam" id="PF03372">
    <property type="entry name" value="Exo_endo_phos"/>
    <property type="match status" value="1"/>
</dbReference>